<dbReference type="Proteomes" id="UP000189940">
    <property type="component" value="Unassembled WGS sequence"/>
</dbReference>
<feature type="domain" description="DUF1254" evidence="1">
    <location>
        <begin position="4"/>
        <end position="29"/>
    </location>
</feature>
<gene>
    <name evidence="2" type="ORF">B2M20_10880</name>
</gene>
<name>A0A1V4HYS3_NITVU</name>
<dbReference type="SUPFAM" id="SSF160935">
    <property type="entry name" value="VPA0735-like"/>
    <property type="match status" value="1"/>
</dbReference>
<sequence>MPTNNQTVVRTNRDTLYSTAVFDLDASPISYPARKNDSCRCSCSTKINMPETVYAPGTFTYTRDKGGARYVMFRISNVHGSE</sequence>
<evidence type="ECO:0000259" key="1">
    <source>
        <dbReference type="Pfam" id="PF06863"/>
    </source>
</evidence>
<dbReference type="Pfam" id="PF06863">
    <property type="entry name" value="DUF1254"/>
    <property type="match status" value="1"/>
</dbReference>
<protein>
    <recommendedName>
        <fullName evidence="1">DUF1254 domain-containing protein</fullName>
    </recommendedName>
</protein>
<accession>A0A1V4HYS3</accession>
<dbReference type="EMBL" id="MWPQ01000041">
    <property type="protein sequence ID" value="OPH82722.1"/>
    <property type="molecule type" value="Genomic_DNA"/>
</dbReference>
<reference evidence="2 3" key="1">
    <citation type="submission" date="2017-02" db="EMBL/GenBank/DDBJ databases">
        <title>Genome sequence of the nitrite-oxidizing bacterium Nitrobacter vulgaris strain Ab1.</title>
        <authorList>
            <person name="Mellbye B.L."/>
            <person name="Davis E.W."/>
            <person name="Spieck E."/>
            <person name="Chang J.H."/>
            <person name="Bottomley P.J."/>
            <person name="Sayavedra-Soto L.A."/>
        </authorList>
    </citation>
    <scope>NUCLEOTIDE SEQUENCE [LARGE SCALE GENOMIC DNA]</scope>
    <source>
        <strain evidence="2 3">Ab1</strain>
    </source>
</reference>
<evidence type="ECO:0000313" key="3">
    <source>
        <dbReference type="Proteomes" id="UP000189940"/>
    </source>
</evidence>
<evidence type="ECO:0000313" key="2">
    <source>
        <dbReference type="EMBL" id="OPH82722.1"/>
    </source>
</evidence>
<comment type="caution">
    <text evidence="2">The sequence shown here is derived from an EMBL/GenBank/DDBJ whole genome shotgun (WGS) entry which is preliminary data.</text>
</comment>
<dbReference type="AlphaFoldDB" id="A0A1V4HYS3"/>
<keyword evidence="3" id="KW-1185">Reference proteome</keyword>
<proteinExistence type="predicted"/>
<dbReference type="OrthoDB" id="9777345at2"/>
<dbReference type="InterPro" id="IPR010679">
    <property type="entry name" value="DUF1254"/>
</dbReference>
<organism evidence="2 3">
    <name type="scientific">Nitrobacter vulgaris</name>
    <dbReference type="NCBI Taxonomy" id="29421"/>
    <lineage>
        <taxon>Bacteria</taxon>
        <taxon>Pseudomonadati</taxon>
        <taxon>Pseudomonadota</taxon>
        <taxon>Alphaproteobacteria</taxon>
        <taxon>Hyphomicrobiales</taxon>
        <taxon>Nitrobacteraceae</taxon>
        <taxon>Nitrobacter</taxon>
    </lineage>
</organism>